<dbReference type="EMBL" id="CP053085">
    <property type="protein sequence ID" value="QJR37668.1"/>
    <property type="molecule type" value="Genomic_DNA"/>
</dbReference>
<evidence type="ECO:0000256" key="2">
    <source>
        <dbReference type="ARBA" id="ARBA00022723"/>
    </source>
</evidence>
<keyword evidence="13" id="KW-1185">Reference proteome</keyword>
<keyword evidence="3 6" id="KW-0801">TPQ</keyword>
<feature type="chain" id="PRO_5026874137" description="Amine oxidase" evidence="9">
    <location>
        <begin position="31"/>
        <end position="655"/>
    </location>
</feature>
<evidence type="ECO:0000313" key="13">
    <source>
        <dbReference type="Proteomes" id="UP000500938"/>
    </source>
</evidence>
<keyword evidence="9" id="KW-0732">Signal</keyword>
<dbReference type="InterPro" id="IPR036460">
    <property type="entry name" value="Cu_amine_oxidase_C_sf"/>
</dbReference>
<accession>A0A6M4IU66</accession>
<dbReference type="SUPFAM" id="SSF49998">
    <property type="entry name" value="Amine oxidase catalytic domain"/>
    <property type="match status" value="1"/>
</dbReference>
<proteinExistence type="inferred from homology"/>
<evidence type="ECO:0000259" key="10">
    <source>
        <dbReference type="Pfam" id="PF01179"/>
    </source>
</evidence>
<dbReference type="InterPro" id="IPR015798">
    <property type="entry name" value="Cu_amine_oxidase_C"/>
</dbReference>
<keyword evidence="5 8" id="KW-0186">Copper</keyword>
<dbReference type="GO" id="GO:0009308">
    <property type="term" value="P:amine metabolic process"/>
    <property type="evidence" value="ECO:0007669"/>
    <property type="project" value="UniProtKB-UniRule"/>
</dbReference>
<dbReference type="PROSITE" id="PS01165">
    <property type="entry name" value="COPPER_AMINE_OXID_2"/>
    <property type="match status" value="1"/>
</dbReference>
<feature type="signal peptide" evidence="9">
    <location>
        <begin position="1"/>
        <end position="30"/>
    </location>
</feature>
<evidence type="ECO:0000256" key="7">
    <source>
        <dbReference type="PIRSR" id="PIRSR600269-51"/>
    </source>
</evidence>
<evidence type="ECO:0000256" key="5">
    <source>
        <dbReference type="ARBA" id="ARBA00023008"/>
    </source>
</evidence>
<evidence type="ECO:0000256" key="1">
    <source>
        <dbReference type="ARBA" id="ARBA00007983"/>
    </source>
</evidence>
<dbReference type="PANTHER" id="PTHR10638:SF41">
    <property type="entry name" value="AMINE OXIDASE"/>
    <property type="match status" value="1"/>
</dbReference>
<dbReference type="AlphaFoldDB" id="A0A6M4IU66"/>
<dbReference type="EC" id="1.4.3.-" evidence="8"/>
<dbReference type="InterPro" id="IPR049947">
    <property type="entry name" value="Cu_Am_Ox_Cu-bd"/>
</dbReference>
<dbReference type="InterPro" id="IPR000269">
    <property type="entry name" value="Cu_amine_oxidase"/>
</dbReference>
<evidence type="ECO:0000259" key="11">
    <source>
        <dbReference type="Pfam" id="PF21994"/>
    </source>
</evidence>
<dbReference type="GO" id="GO:0008131">
    <property type="term" value="F:primary methylamine oxidase activity"/>
    <property type="evidence" value="ECO:0007669"/>
    <property type="project" value="InterPro"/>
</dbReference>
<keyword evidence="2 8" id="KW-0479">Metal-binding</keyword>
<protein>
    <recommendedName>
        <fullName evidence="8">Amine oxidase</fullName>
        <ecNumber evidence="8">1.4.3.-</ecNumber>
    </recommendedName>
</protein>
<dbReference type="GO" id="GO:0005507">
    <property type="term" value="F:copper ion binding"/>
    <property type="evidence" value="ECO:0007669"/>
    <property type="project" value="InterPro"/>
</dbReference>
<evidence type="ECO:0000256" key="6">
    <source>
        <dbReference type="PIRSR" id="PIRSR600269-50"/>
    </source>
</evidence>
<dbReference type="InterPro" id="IPR016182">
    <property type="entry name" value="Cu_amine_oxidase_N-reg"/>
</dbReference>
<dbReference type="InterPro" id="IPR054157">
    <property type="entry name" value="AGAO-like_N2"/>
</dbReference>
<organism evidence="12 13">
    <name type="scientific">Gemmatimonas groenlandica</name>
    <dbReference type="NCBI Taxonomy" id="2732249"/>
    <lineage>
        <taxon>Bacteria</taxon>
        <taxon>Pseudomonadati</taxon>
        <taxon>Gemmatimonadota</taxon>
        <taxon>Gemmatimonadia</taxon>
        <taxon>Gemmatimonadales</taxon>
        <taxon>Gemmatimonadaceae</taxon>
        <taxon>Gemmatimonas</taxon>
    </lineage>
</organism>
<dbReference type="KEGG" id="ggr:HKW67_20165"/>
<feature type="modified residue" description="2',4',5'-topaquinone" evidence="7">
    <location>
        <position position="407"/>
    </location>
</feature>
<dbReference type="Pfam" id="PF21994">
    <property type="entry name" value="AGAO-like_N2"/>
    <property type="match status" value="1"/>
</dbReference>
<feature type="active site" description="Schiff-base intermediate with substrate; via topaquinone" evidence="6">
    <location>
        <position position="407"/>
    </location>
</feature>
<dbReference type="PANTHER" id="PTHR10638">
    <property type="entry name" value="COPPER AMINE OXIDASE"/>
    <property type="match status" value="1"/>
</dbReference>
<dbReference type="RefSeq" id="WP_171227103.1">
    <property type="nucleotide sequence ID" value="NZ_CP053085.1"/>
</dbReference>
<feature type="domain" description="AGAO-like N2" evidence="11">
    <location>
        <begin position="42"/>
        <end position="114"/>
    </location>
</feature>
<comment type="PTM">
    <text evidence="7 8">Topaquinone (TPQ) is generated by copper-dependent autoxidation of a specific tyrosyl residue.</text>
</comment>
<comment type="similarity">
    <text evidence="1 8">Belongs to the copper/topaquinone oxidase family.</text>
</comment>
<feature type="active site" description="Proton acceptor" evidence="6">
    <location>
        <position position="320"/>
    </location>
</feature>
<keyword evidence="4 8" id="KW-0560">Oxidoreductase</keyword>
<sequence>MKYCSRSWRRVATRVALAVAGSVAGTALQAQTPVYPLDQLSAKEHWAIYDVLQASGKLDSTFRLLYEGLKEPAKREVLAWQPGQPLTREATVHLTQGKFGYEAVVDITGKKLVSWTQLPGKQFMTSGPESDAAEGVALKDPRVKAALRQRGVTDFTHVSCGPANNGYFDLPEERNVRVLHVTCDDERGRISGYGESFSGFVVVVDLTNEKVLRIVDVANARSGLPDGHSPEEIGPTRAPVNAVEMVQPKGATYTLNGHEVAWQNWKFHFRMDMRRGLVLSRVRYVDGGKERSVMYQGSLSELFVPYMDPSDPWNYQGYFDLGTYPFAFGGIASSLEPGVECPLYATYFHSYVVTAKGAPRERQRTACLFERNTGDVAWRHTRAAGSVNEARPRTDLVLRMYMNAGNYDYLFDWVLSQDGAITVNLGATGMDQVKAATGTPKDNDYGRVIANKLVGVNHSHFFSFRLDMDVDGTQNSLLVDKLQTTTLPKENPRRSIWTVNTLTAQTEKDGMRMSAMNAPEVWRIVNPAVNNAFGWPVGYEIEGHGAMSLMSPDDYMRQRAGFVDHTLWTTPYAPAELYASGDYPTNSVAGDGLTKWTSANRAIANTDVVTWLTLGFHHVPRPEDWPVMPVAWHSFAIKPVGFFGRSPAMDIPRQR</sequence>
<feature type="domain" description="Copper amine oxidase catalytic" evidence="10">
    <location>
        <begin position="244"/>
        <end position="649"/>
    </location>
</feature>
<dbReference type="Gene3D" id="2.70.98.20">
    <property type="entry name" value="Copper amine oxidase, catalytic domain"/>
    <property type="match status" value="1"/>
</dbReference>
<name>A0A6M4IU66_9BACT</name>
<reference evidence="12 13" key="1">
    <citation type="submission" date="2020-05" db="EMBL/GenBank/DDBJ databases">
        <title>Complete genome sequence of Gemmatimonas greenlandica TET16.</title>
        <authorList>
            <person name="Zeng Y."/>
        </authorList>
    </citation>
    <scope>NUCLEOTIDE SEQUENCE [LARGE SCALE GENOMIC DNA]</scope>
    <source>
        <strain evidence="12 13">TET16</strain>
    </source>
</reference>
<evidence type="ECO:0000256" key="8">
    <source>
        <dbReference type="RuleBase" id="RU000672"/>
    </source>
</evidence>
<dbReference type="Pfam" id="PF01179">
    <property type="entry name" value="Cu_amine_oxid"/>
    <property type="match status" value="1"/>
</dbReference>
<dbReference type="Proteomes" id="UP000500938">
    <property type="component" value="Chromosome"/>
</dbReference>
<dbReference type="SUPFAM" id="SSF54416">
    <property type="entry name" value="Amine oxidase N-terminal region"/>
    <property type="match status" value="2"/>
</dbReference>
<evidence type="ECO:0000256" key="3">
    <source>
        <dbReference type="ARBA" id="ARBA00022772"/>
    </source>
</evidence>
<evidence type="ECO:0000313" key="12">
    <source>
        <dbReference type="EMBL" id="QJR37668.1"/>
    </source>
</evidence>
<evidence type="ECO:0000256" key="4">
    <source>
        <dbReference type="ARBA" id="ARBA00023002"/>
    </source>
</evidence>
<dbReference type="Gene3D" id="3.10.450.40">
    <property type="match status" value="2"/>
</dbReference>
<evidence type="ECO:0000256" key="9">
    <source>
        <dbReference type="SAM" id="SignalP"/>
    </source>
</evidence>
<dbReference type="GO" id="GO:0048038">
    <property type="term" value="F:quinone binding"/>
    <property type="evidence" value="ECO:0007669"/>
    <property type="project" value="InterPro"/>
</dbReference>
<gene>
    <name evidence="12" type="ORF">HKW67_20165</name>
</gene>
<comment type="cofactor">
    <cofactor evidence="8">
        <name>Cu cation</name>
        <dbReference type="ChEBI" id="CHEBI:23378"/>
    </cofactor>
    <text evidence="8">Contains 1 topaquinone per subunit.</text>
</comment>